<dbReference type="Proteomes" id="UP000623967">
    <property type="component" value="Unassembled WGS sequence"/>
</dbReference>
<keyword evidence="2" id="KW-1185">Reference proteome</keyword>
<protein>
    <submittedName>
        <fullName evidence="1">DUF2877 domain-containing protein</fullName>
    </submittedName>
</protein>
<organism evidence="1 2">
    <name type="scientific">Neobacillus paridis</name>
    <dbReference type="NCBI Taxonomy" id="2803862"/>
    <lineage>
        <taxon>Bacteria</taxon>
        <taxon>Bacillati</taxon>
        <taxon>Bacillota</taxon>
        <taxon>Bacilli</taxon>
        <taxon>Bacillales</taxon>
        <taxon>Bacillaceae</taxon>
        <taxon>Neobacillus</taxon>
    </lineage>
</organism>
<comment type="caution">
    <text evidence="1">The sequence shown here is derived from an EMBL/GenBank/DDBJ whole genome shotgun (WGS) entry which is preliminary data.</text>
</comment>
<dbReference type="RefSeq" id="WP_202655730.1">
    <property type="nucleotide sequence ID" value="NZ_JAESWB010000340.1"/>
</dbReference>
<proteinExistence type="predicted"/>
<accession>A0ABS1TT51</accession>
<dbReference type="EMBL" id="JAESWB010000340">
    <property type="protein sequence ID" value="MBL4954485.1"/>
    <property type="molecule type" value="Genomic_DNA"/>
</dbReference>
<evidence type="ECO:0000313" key="2">
    <source>
        <dbReference type="Proteomes" id="UP000623967"/>
    </source>
</evidence>
<dbReference type="InterPro" id="IPR021530">
    <property type="entry name" value="AllH-like"/>
</dbReference>
<sequence length="252" mass="28505">MIHIGALGTPLSAFGINIPQSVLQKFLVKLKAGMPIIYQAGYLQMDTADQPFIIRLDKLSSIDLNVKPLRIRKEWLEENEIIKAIKKIDFVQMTGIIQVKQDSAMLERLTNAAPTDTKIAAECIAHFFGRGIGLTPSGDDFLSGLLMVEAFFTDHAVWKNTLKRFLKNHMTTDVSYSYYDCLLNGYVSENFKNLFCNISIQVDKTKAKRLIKNVTNYGHTSGYDTLFGILTALHQNYWRIVHGKHSKKEPSC</sequence>
<name>A0ABS1TT51_9BACI</name>
<gene>
    <name evidence="1" type="ORF">JK635_20200</name>
</gene>
<reference evidence="1 2" key="1">
    <citation type="submission" date="2021-01" db="EMBL/GenBank/DDBJ databases">
        <title>Genome public.</title>
        <authorList>
            <person name="Liu C."/>
            <person name="Sun Q."/>
        </authorList>
    </citation>
    <scope>NUCLEOTIDE SEQUENCE [LARGE SCALE GENOMIC DNA]</scope>
    <source>
        <strain evidence="1 2">YIM B02564</strain>
    </source>
</reference>
<dbReference type="Pfam" id="PF11392">
    <property type="entry name" value="AllH"/>
    <property type="match status" value="1"/>
</dbReference>
<evidence type="ECO:0000313" key="1">
    <source>
        <dbReference type="EMBL" id="MBL4954485.1"/>
    </source>
</evidence>